<sequence>MNATSLRDLLQQAVDRRNAQGQDASFRALQEAVEAEENSHPRGLSLNRTTASQIVRGSYKGEPSDGTIRAIGWLAGVDDEDAFAAAGRRSPGLPFAEELPPGVDDLSPKERRAAIEMLRTLVAQRREINRYVDSSSGTQEPPAPREADPREKTSGKVTALPQRDQDDEVDEPAAARRGRGKTKGEQLRDRDAQLGEGPDPEGPEGGA</sequence>
<organism evidence="2 3">
    <name type="scientific">Gordonia phage Bjanes7</name>
    <dbReference type="NCBI Taxonomy" id="2047832"/>
    <lineage>
        <taxon>Viruses</taxon>
        <taxon>Duplodnaviria</taxon>
        <taxon>Heunggongvirae</taxon>
        <taxon>Uroviricota</taxon>
        <taxon>Caudoviricetes</taxon>
        <taxon>Attisvirus</taxon>
        <taxon>Attisvirus bjanes7</taxon>
    </lineage>
</organism>
<evidence type="ECO:0000313" key="2">
    <source>
        <dbReference type="EMBL" id="ATW60737.1"/>
    </source>
</evidence>
<proteinExistence type="predicted"/>
<feature type="compositionally biased region" description="Acidic residues" evidence="1">
    <location>
        <begin position="198"/>
        <end position="207"/>
    </location>
</feature>
<protein>
    <submittedName>
        <fullName evidence="2">Immunity repressor</fullName>
    </submittedName>
</protein>
<accession>A0A2H4PER6</accession>
<evidence type="ECO:0000313" key="3">
    <source>
        <dbReference type="Proteomes" id="UP000241574"/>
    </source>
</evidence>
<feature type="region of interest" description="Disordered" evidence="1">
    <location>
        <begin position="88"/>
        <end position="108"/>
    </location>
</feature>
<name>A0A2H4PER6_9CAUD</name>
<feature type="region of interest" description="Disordered" evidence="1">
    <location>
        <begin position="129"/>
        <end position="207"/>
    </location>
</feature>
<keyword evidence="3" id="KW-1185">Reference proteome</keyword>
<reference evidence="2 3" key="1">
    <citation type="submission" date="2017-10" db="EMBL/GenBank/DDBJ databases">
        <authorList>
            <person name="Bjanes L."/>
            <person name="Combs L."/>
            <person name="Graham A."/>
            <person name="Davis J.P."/>
            <person name="Huynh A."/>
            <person name="Julian D."/>
            <person name="Warner M.H."/>
            <person name="Garlena R.A."/>
            <person name="Russell D.A."/>
            <person name="Pope W.H."/>
            <person name="Jacobs-Sera D."/>
            <person name="Hendrix R.W."/>
            <person name="Hatfull G.F."/>
        </authorList>
    </citation>
    <scope>NUCLEOTIDE SEQUENCE [LARGE SCALE GENOMIC DNA]</scope>
</reference>
<feature type="compositionally biased region" description="Basic and acidic residues" evidence="1">
    <location>
        <begin position="143"/>
        <end position="154"/>
    </location>
</feature>
<dbReference type="Proteomes" id="UP000241574">
    <property type="component" value="Segment"/>
</dbReference>
<gene>
    <name evidence="2" type="ORF">SEA_BJANES7_41</name>
</gene>
<evidence type="ECO:0000256" key="1">
    <source>
        <dbReference type="SAM" id="MobiDB-lite"/>
    </source>
</evidence>
<dbReference type="EMBL" id="MG099941">
    <property type="protein sequence ID" value="ATW60737.1"/>
    <property type="molecule type" value="Genomic_DNA"/>
</dbReference>
<feature type="compositionally biased region" description="Basic and acidic residues" evidence="1">
    <location>
        <begin position="182"/>
        <end position="193"/>
    </location>
</feature>